<dbReference type="InterPro" id="IPR036812">
    <property type="entry name" value="NAD(P)_OxRdtase_dom_sf"/>
</dbReference>
<protein>
    <submittedName>
        <fullName evidence="3">Aldo/keto reductase</fullName>
    </submittedName>
</protein>
<dbReference type="EMBL" id="JAAKZG010000010">
    <property type="protein sequence ID" value="NGN43559.1"/>
    <property type="molecule type" value="Genomic_DNA"/>
</dbReference>
<dbReference type="SUPFAM" id="SSF51430">
    <property type="entry name" value="NAD(P)-linked oxidoreductase"/>
    <property type="match status" value="1"/>
</dbReference>
<dbReference type="PANTHER" id="PTHR43364">
    <property type="entry name" value="NADH-SPECIFIC METHYLGLYOXAL REDUCTASE-RELATED"/>
    <property type="match status" value="1"/>
</dbReference>
<evidence type="ECO:0000259" key="2">
    <source>
        <dbReference type="Pfam" id="PF00248"/>
    </source>
</evidence>
<proteinExistence type="predicted"/>
<reference evidence="3 4" key="1">
    <citation type="submission" date="2020-02" db="EMBL/GenBank/DDBJ databases">
        <title>Genome sequence of the type strain CGMCC 1.15528 of Mesorhizobium zhangyense.</title>
        <authorList>
            <person name="Gao J."/>
            <person name="Sun J."/>
        </authorList>
    </citation>
    <scope>NUCLEOTIDE SEQUENCE [LARGE SCALE GENOMIC DNA]</scope>
    <source>
        <strain evidence="3 4">CGMCC 1.15528</strain>
    </source>
</reference>
<feature type="domain" description="NADP-dependent oxidoreductase" evidence="2">
    <location>
        <begin position="15"/>
        <end position="317"/>
    </location>
</feature>
<dbReference type="InterPro" id="IPR023210">
    <property type="entry name" value="NADP_OxRdtase_dom"/>
</dbReference>
<accession>A0A7C9RAA4</accession>
<comment type="caution">
    <text evidence="3">The sequence shown here is derived from an EMBL/GenBank/DDBJ whole genome shotgun (WGS) entry which is preliminary data.</text>
</comment>
<gene>
    <name evidence="3" type="ORF">G6N74_21035</name>
</gene>
<name>A0A7C9RAA4_9HYPH</name>
<evidence type="ECO:0000313" key="3">
    <source>
        <dbReference type="EMBL" id="NGN43559.1"/>
    </source>
</evidence>
<evidence type="ECO:0000313" key="4">
    <source>
        <dbReference type="Proteomes" id="UP000481252"/>
    </source>
</evidence>
<keyword evidence="1" id="KW-0560">Oxidoreductase</keyword>
<dbReference type="FunFam" id="3.20.20.100:FF:000004">
    <property type="entry name" value="Oxidoreductase, aldo/keto reductase"/>
    <property type="match status" value="1"/>
</dbReference>
<dbReference type="GO" id="GO:0005829">
    <property type="term" value="C:cytosol"/>
    <property type="evidence" value="ECO:0007669"/>
    <property type="project" value="UniProtKB-ARBA"/>
</dbReference>
<dbReference type="PRINTS" id="PR00069">
    <property type="entry name" value="ALDKETRDTASE"/>
</dbReference>
<dbReference type="GO" id="GO:0016491">
    <property type="term" value="F:oxidoreductase activity"/>
    <property type="evidence" value="ECO:0007669"/>
    <property type="project" value="UniProtKB-KW"/>
</dbReference>
<dbReference type="InterPro" id="IPR050523">
    <property type="entry name" value="AKR_Detox_Biosynth"/>
</dbReference>
<dbReference type="CDD" id="cd19079">
    <property type="entry name" value="AKR_EcYajO-like"/>
    <property type="match status" value="1"/>
</dbReference>
<dbReference type="AlphaFoldDB" id="A0A7C9RAA4"/>
<evidence type="ECO:0000256" key="1">
    <source>
        <dbReference type="ARBA" id="ARBA00023002"/>
    </source>
</evidence>
<dbReference type="Gene3D" id="3.20.20.100">
    <property type="entry name" value="NADP-dependent oxidoreductase domain"/>
    <property type="match status" value="1"/>
</dbReference>
<dbReference type="RefSeq" id="WP_165119980.1">
    <property type="nucleotide sequence ID" value="NZ_JAAKZG010000010.1"/>
</dbReference>
<dbReference type="InterPro" id="IPR020471">
    <property type="entry name" value="AKR"/>
</dbReference>
<dbReference type="Proteomes" id="UP000481252">
    <property type="component" value="Unassembled WGS sequence"/>
</dbReference>
<dbReference type="Pfam" id="PF00248">
    <property type="entry name" value="Aldo_ket_red"/>
    <property type="match status" value="1"/>
</dbReference>
<sequence length="328" mass="36408">MKYINLGQTGLKVSRIGLGCMSYGDPNKGNHSWVLNEEEGRVYIRKAIEAGINLFDTANVYSDGASEEVLGRAIRDFASRDAVVLATKIFYPMSSDVNAGGLSRKAIFTEVENSLKRLNSDYIDLLQIHRWDDFTPIEETLEALNDVVKSGKARYLGASSMFAWQFMKALGIQRERGWAPFVSMQNHLNLLYREEEREMLPLCISEGIGVIPWSPLARGRLTRPWSDEPATERAAHDNVGANYYSKAADADRIVVDRVGEIAEALNQPRAQVALAWLLHKQGVTAPIVGATKPKHLEDALGALELVLSPAQIEKLEEPYVPHHLSGHG</sequence>
<organism evidence="3 4">
    <name type="scientific">Mesorhizobium zhangyense</name>
    <dbReference type="NCBI Taxonomy" id="1776730"/>
    <lineage>
        <taxon>Bacteria</taxon>
        <taxon>Pseudomonadati</taxon>
        <taxon>Pseudomonadota</taxon>
        <taxon>Alphaproteobacteria</taxon>
        <taxon>Hyphomicrobiales</taxon>
        <taxon>Phyllobacteriaceae</taxon>
        <taxon>Mesorhizobium</taxon>
    </lineage>
</organism>
<keyword evidence="4" id="KW-1185">Reference proteome</keyword>
<dbReference type="PANTHER" id="PTHR43364:SF4">
    <property type="entry name" value="NAD(P)-LINKED OXIDOREDUCTASE SUPERFAMILY PROTEIN"/>
    <property type="match status" value="1"/>
</dbReference>